<dbReference type="PANTHER" id="PTHR46274:SF6">
    <property type="entry name" value="TYR_PHOSPHATASE_2 DOMAIN-CONTAINING PROTEIN"/>
    <property type="match status" value="1"/>
</dbReference>
<evidence type="ECO:0000259" key="4">
    <source>
        <dbReference type="PROSITE" id="PS50056"/>
    </source>
</evidence>
<evidence type="ECO:0000313" key="6">
    <source>
        <dbReference type="Proteomes" id="UP000322214"/>
    </source>
</evidence>
<name>A0A5B9P7C4_9BACT</name>
<dbReference type="STRING" id="980251.GCA_001642875_03008"/>
<dbReference type="FunFam" id="3.90.190.10:FF:000157">
    <property type="entry name" value="Protein-tyrosine phosphatase"/>
    <property type="match status" value="1"/>
</dbReference>
<feature type="domain" description="Tyrosine specific protein phosphatases" evidence="4">
    <location>
        <begin position="101"/>
        <end position="163"/>
    </location>
</feature>
<dbReference type="GO" id="GO:0004721">
    <property type="term" value="F:phosphoprotein phosphatase activity"/>
    <property type="evidence" value="ECO:0007669"/>
    <property type="project" value="UniProtKB-KW"/>
</dbReference>
<keyword evidence="6" id="KW-1185">Reference proteome</keyword>
<dbReference type="PROSITE" id="PS50056">
    <property type="entry name" value="TYR_PHOSPHATASE_2"/>
    <property type="match status" value="1"/>
</dbReference>
<accession>A0A5B9P7C4</accession>
<dbReference type="SUPFAM" id="SSF52799">
    <property type="entry name" value="(Phosphotyrosine protein) phosphatases II"/>
    <property type="match status" value="1"/>
</dbReference>
<keyword evidence="2" id="KW-0904">Protein phosphatase</keyword>
<dbReference type="PROSITE" id="PS50054">
    <property type="entry name" value="TYR_PHOSPHATASE_DUAL"/>
    <property type="match status" value="1"/>
</dbReference>
<evidence type="ECO:0000313" key="5">
    <source>
        <dbReference type="EMBL" id="QEG20842.1"/>
    </source>
</evidence>
<proteinExistence type="predicted"/>
<evidence type="ECO:0000259" key="3">
    <source>
        <dbReference type="PROSITE" id="PS50054"/>
    </source>
</evidence>
<dbReference type="AlphaFoldDB" id="A0A5B9P7C4"/>
<organism evidence="5 6">
    <name type="scientific">Mariniblastus fucicola</name>
    <dbReference type="NCBI Taxonomy" id="980251"/>
    <lineage>
        <taxon>Bacteria</taxon>
        <taxon>Pseudomonadati</taxon>
        <taxon>Planctomycetota</taxon>
        <taxon>Planctomycetia</taxon>
        <taxon>Pirellulales</taxon>
        <taxon>Pirellulaceae</taxon>
        <taxon>Mariniblastus</taxon>
    </lineage>
</organism>
<dbReference type="PANTHER" id="PTHR46274">
    <property type="entry name" value="PHOSPHATIDYLINOSITOL PHOSPHATASE"/>
    <property type="match status" value="1"/>
</dbReference>
<keyword evidence="1" id="KW-0378">Hydrolase</keyword>
<dbReference type="EMBL" id="CP042912">
    <property type="protein sequence ID" value="QEG20842.1"/>
    <property type="molecule type" value="Genomic_DNA"/>
</dbReference>
<dbReference type="Pfam" id="PF00782">
    <property type="entry name" value="DSPc"/>
    <property type="match status" value="1"/>
</dbReference>
<dbReference type="Proteomes" id="UP000322214">
    <property type="component" value="Chromosome"/>
</dbReference>
<sequence length="184" mass="20869">MANSQNSLSWIYARAIYYPTLLWNMLLGRWLKVRNWWDVVDDDIVLGAFPFARDVEAMYDLGVRAVVNTCEEACGPVAEYEKFGIDQFRMPTVDFTHPSLEDVTAAVAFIESHVARGHRVYIHCKAGRARSATVAICWLVKSRGISKEEGQEILSKARPHINQHLCSRPVVIEFEKAQKKAATD</sequence>
<evidence type="ECO:0000256" key="2">
    <source>
        <dbReference type="ARBA" id="ARBA00022912"/>
    </source>
</evidence>
<dbReference type="RefSeq" id="WP_075085222.1">
    <property type="nucleotide sequence ID" value="NZ_CP042912.1"/>
</dbReference>
<dbReference type="InterPro" id="IPR016130">
    <property type="entry name" value="Tyr_Pase_AS"/>
</dbReference>
<dbReference type="KEGG" id="mff:MFFC18_06930"/>
<dbReference type="InterPro" id="IPR020422">
    <property type="entry name" value="TYR_PHOSPHATASE_DUAL_dom"/>
</dbReference>
<dbReference type="InterPro" id="IPR000387">
    <property type="entry name" value="Tyr_Pase_dom"/>
</dbReference>
<reference evidence="5 6" key="1">
    <citation type="submission" date="2019-08" db="EMBL/GenBank/DDBJ databases">
        <title>Deep-cultivation of Planctomycetes and their phenomic and genomic characterization uncovers novel biology.</title>
        <authorList>
            <person name="Wiegand S."/>
            <person name="Jogler M."/>
            <person name="Boedeker C."/>
            <person name="Pinto D."/>
            <person name="Vollmers J."/>
            <person name="Rivas-Marin E."/>
            <person name="Kohn T."/>
            <person name="Peeters S.H."/>
            <person name="Heuer A."/>
            <person name="Rast P."/>
            <person name="Oberbeckmann S."/>
            <person name="Bunk B."/>
            <person name="Jeske O."/>
            <person name="Meyerdierks A."/>
            <person name="Storesund J.E."/>
            <person name="Kallscheuer N."/>
            <person name="Luecker S."/>
            <person name="Lage O.M."/>
            <person name="Pohl T."/>
            <person name="Merkel B.J."/>
            <person name="Hornburger P."/>
            <person name="Mueller R.-W."/>
            <person name="Bruemmer F."/>
            <person name="Labrenz M."/>
            <person name="Spormann A.M."/>
            <person name="Op den Camp H."/>
            <person name="Overmann J."/>
            <person name="Amann R."/>
            <person name="Jetten M.S.M."/>
            <person name="Mascher T."/>
            <person name="Medema M.H."/>
            <person name="Devos D.P."/>
            <person name="Kaster A.-K."/>
            <person name="Ovreas L."/>
            <person name="Rohde M."/>
            <person name="Galperin M.Y."/>
            <person name="Jogler C."/>
        </authorList>
    </citation>
    <scope>NUCLEOTIDE SEQUENCE [LARGE SCALE GENOMIC DNA]</scope>
    <source>
        <strain evidence="5 6">FC18</strain>
    </source>
</reference>
<feature type="domain" description="Tyrosine-protein phosphatase" evidence="3">
    <location>
        <begin position="36"/>
        <end position="180"/>
    </location>
</feature>
<protein>
    <submittedName>
        <fullName evidence="5">Uncharacterized protein</fullName>
    </submittedName>
</protein>
<dbReference type="PROSITE" id="PS00383">
    <property type="entry name" value="TYR_PHOSPHATASE_1"/>
    <property type="match status" value="1"/>
</dbReference>
<dbReference type="Gene3D" id="3.90.190.10">
    <property type="entry name" value="Protein tyrosine phosphatase superfamily"/>
    <property type="match status" value="1"/>
</dbReference>
<gene>
    <name evidence="5" type="ORF">MFFC18_06930</name>
</gene>
<dbReference type="SMART" id="SM00195">
    <property type="entry name" value="DSPc"/>
    <property type="match status" value="1"/>
</dbReference>
<evidence type="ECO:0000256" key="1">
    <source>
        <dbReference type="ARBA" id="ARBA00022801"/>
    </source>
</evidence>
<dbReference type="InterPro" id="IPR029021">
    <property type="entry name" value="Prot-tyrosine_phosphatase-like"/>
</dbReference>
<dbReference type="InterPro" id="IPR000340">
    <property type="entry name" value="Dual-sp_phosphatase_cat-dom"/>
</dbReference>